<protein>
    <submittedName>
        <fullName evidence="2">Uncharacterized protein</fullName>
    </submittedName>
</protein>
<organism evidence="2 3">
    <name type="scientific">Chaetoceros tenuissimus</name>
    <dbReference type="NCBI Taxonomy" id="426638"/>
    <lineage>
        <taxon>Eukaryota</taxon>
        <taxon>Sar</taxon>
        <taxon>Stramenopiles</taxon>
        <taxon>Ochrophyta</taxon>
        <taxon>Bacillariophyta</taxon>
        <taxon>Coscinodiscophyceae</taxon>
        <taxon>Chaetocerotophycidae</taxon>
        <taxon>Chaetocerotales</taxon>
        <taxon>Chaetocerotaceae</taxon>
        <taxon>Chaetoceros</taxon>
    </lineage>
</organism>
<dbReference type="AlphaFoldDB" id="A0AAD3D0A7"/>
<proteinExistence type="predicted"/>
<keyword evidence="1" id="KW-0812">Transmembrane</keyword>
<reference evidence="2 3" key="1">
    <citation type="journal article" date="2021" name="Sci. Rep.">
        <title>The genome of the diatom Chaetoceros tenuissimus carries an ancient integrated fragment of an extant virus.</title>
        <authorList>
            <person name="Hongo Y."/>
            <person name="Kimura K."/>
            <person name="Takaki Y."/>
            <person name="Yoshida Y."/>
            <person name="Baba S."/>
            <person name="Kobayashi G."/>
            <person name="Nagasaki K."/>
            <person name="Hano T."/>
            <person name="Tomaru Y."/>
        </authorList>
    </citation>
    <scope>NUCLEOTIDE SEQUENCE [LARGE SCALE GENOMIC DNA]</scope>
    <source>
        <strain evidence="2 3">NIES-3715</strain>
    </source>
</reference>
<evidence type="ECO:0000256" key="1">
    <source>
        <dbReference type="SAM" id="Phobius"/>
    </source>
</evidence>
<evidence type="ECO:0000313" key="3">
    <source>
        <dbReference type="Proteomes" id="UP001054902"/>
    </source>
</evidence>
<comment type="caution">
    <text evidence="2">The sequence shown here is derived from an EMBL/GenBank/DDBJ whole genome shotgun (WGS) entry which is preliminary data.</text>
</comment>
<dbReference type="PROSITE" id="PS51257">
    <property type="entry name" value="PROKAR_LIPOPROTEIN"/>
    <property type="match status" value="1"/>
</dbReference>
<evidence type="ECO:0000313" key="2">
    <source>
        <dbReference type="EMBL" id="GFH55284.1"/>
    </source>
</evidence>
<gene>
    <name evidence="2" type="ORF">CTEN210_11760</name>
</gene>
<name>A0AAD3D0A7_9STRA</name>
<keyword evidence="3" id="KW-1185">Reference proteome</keyword>
<keyword evidence="1" id="KW-0472">Membrane</keyword>
<accession>A0AAD3D0A7</accession>
<dbReference type="Proteomes" id="UP001054902">
    <property type="component" value="Unassembled WGS sequence"/>
</dbReference>
<sequence length="96" mass="10966">MKIKTETTFHAIVLIWVLTIMISCTLPIADAGNLRGYANSIGISSTGETLKLTDDDSIEFYATEYRKGYLSNEYFEEKLLWSKEQNEVDDDYVKSL</sequence>
<feature type="transmembrane region" description="Helical" evidence="1">
    <location>
        <begin position="7"/>
        <end position="29"/>
    </location>
</feature>
<keyword evidence="1" id="KW-1133">Transmembrane helix</keyword>
<dbReference type="EMBL" id="BLLK01000047">
    <property type="protein sequence ID" value="GFH55284.1"/>
    <property type="molecule type" value="Genomic_DNA"/>
</dbReference>